<keyword evidence="2" id="KW-1185">Reference proteome</keyword>
<proteinExistence type="predicted"/>
<name>A0A177FJC7_9EURO</name>
<dbReference type="RefSeq" id="XP_022516356.1">
    <property type="nucleotide sequence ID" value="XM_022651383.1"/>
</dbReference>
<evidence type="ECO:0000313" key="2">
    <source>
        <dbReference type="Proteomes" id="UP000077002"/>
    </source>
</evidence>
<dbReference type="GeneID" id="34596579"/>
<comment type="caution">
    <text evidence="1">The sequence shown here is derived from an EMBL/GenBank/DDBJ whole genome shotgun (WGS) entry which is preliminary data.</text>
</comment>
<dbReference type="EMBL" id="LVKK01000005">
    <property type="protein sequence ID" value="OAG44404.1"/>
    <property type="molecule type" value="Genomic_DNA"/>
</dbReference>
<accession>A0A177FJC7</accession>
<sequence length="143" mass="16117">MPIMQVYLYGITSSDKLIRRINTHQLHSCLEILSALRKTFWHAGWVYHIFVTAQRKIWNKLAHTSADDNQCARAVIPTRLSTPLRAVTAALPPEASVPEFEALGLLDLEGSTTSPEFSANFFFPSDESLFELNLDSHNSNATW</sequence>
<organism evidence="1 2">
    <name type="scientific">Fonsecaea monophora</name>
    <dbReference type="NCBI Taxonomy" id="254056"/>
    <lineage>
        <taxon>Eukaryota</taxon>
        <taxon>Fungi</taxon>
        <taxon>Dikarya</taxon>
        <taxon>Ascomycota</taxon>
        <taxon>Pezizomycotina</taxon>
        <taxon>Eurotiomycetes</taxon>
        <taxon>Chaetothyriomycetidae</taxon>
        <taxon>Chaetothyriales</taxon>
        <taxon>Herpotrichiellaceae</taxon>
        <taxon>Fonsecaea</taxon>
    </lineage>
</organism>
<gene>
    <name evidence="1" type="ORF">AYO21_01400</name>
</gene>
<reference evidence="1 2" key="1">
    <citation type="submission" date="2016-03" db="EMBL/GenBank/DDBJ databases">
        <title>Draft genome sequence of the Fonsecaea monophora CBS 269.37.</title>
        <authorList>
            <person name="Bombassaro A."/>
            <person name="Vinicius W.A."/>
            <person name="De Hoog S."/>
            <person name="Sun J."/>
            <person name="Souza E.M."/>
            <person name="Raittz R.T."/>
            <person name="Costa F."/>
            <person name="Leao A.C."/>
            <person name="Tadra-Sfeir M.Z."/>
            <person name="Baura V."/>
            <person name="Balsanelli E."/>
            <person name="Pedrosa F.O."/>
            <person name="Moreno L.F."/>
            <person name="Steffens M.B."/>
            <person name="Xi L."/>
            <person name="Bocca A.L."/>
            <person name="Felipe M.S."/>
            <person name="Teixeira M."/>
            <person name="Telles Filho F.Q."/>
            <person name="Azevedo C.M."/>
            <person name="Gomes R."/>
            <person name="Vicente V.A."/>
        </authorList>
    </citation>
    <scope>NUCLEOTIDE SEQUENCE [LARGE SCALE GENOMIC DNA]</scope>
    <source>
        <strain evidence="1 2">CBS 269.37</strain>
    </source>
</reference>
<dbReference type="Proteomes" id="UP000077002">
    <property type="component" value="Unassembled WGS sequence"/>
</dbReference>
<dbReference type="AlphaFoldDB" id="A0A177FJC7"/>
<evidence type="ECO:0000313" key="1">
    <source>
        <dbReference type="EMBL" id="OAG44404.1"/>
    </source>
</evidence>
<protein>
    <submittedName>
        <fullName evidence="1">Uncharacterized protein</fullName>
    </submittedName>
</protein>